<dbReference type="InterPro" id="IPR051954">
    <property type="entry name" value="tRNA_methyltransferase_THADA"/>
</dbReference>
<evidence type="ECO:0000259" key="6">
    <source>
        <dbReference type="Pfam" id="PF25151"/>
    </source>
</evidence>
<feature type="domain" description="DUF2428" evidence="4">
    <location>
        <begin position="730"/>
        <end position="968"/>
    </location>
</feature>
<evidence type="ECO:0000313" key="7">
    <source>
        <dbReference type="EMBL" id="KAG4422718.1"/>
    </source>
</evidence>
<evidence type="ECO:0000259" key="5">
    <source>
        <dbReference type="Pfam" id="PF25150"/>
    </source>
</evidence>
<dbReference type="PANTHER" id="PTHR14387:SF0">
    <property type="entry name" value="DUF2428 DOMAIN-CONTAINING PROTEIN"/>
    <property type="match status" value="1"/>
</dbReference>
<dbReference type="GO" id="GO:0005829">
    <property type="term" value="C:cytosol"/>
    <property type="evidence" value="ECO:0007669"/>
    <property type="project" value="TreeGrafter"/>
</dbReference>
<dbReference type="Proteomes" id="UP000664132">
    <property type="component" value="Unassembled WGS sequence"/>
</dbReference>
<keyword evidence="3" id="KW-0472">Membrane</keyword>
<dbReference type="InterPro" id="IPR016024">
    <property type="entry name" value="ARM-type_fold"/>
</dbReference>
<dbReference type="Pfam" id="PF10350">
    <property type="entry name" value="DUF2428"/>
    <property type="match status" value="1"/>
</dbReference>
<comment type="caution">
    <text evidence="7">The sequence shown here is derived from an EMBL/GenBank/DDBJ whole genome shotgun (WGS) entry which is preliminary data.</text>
</comment>
<dbReference type="Pfam" id="PF26523">
    <property type="entry name" value="Trm732_C"/>
    <property type="match status" value="1"/>
</dbReference>
<feature type="domain" description="tRNA (32-2'-O)-methyltransferase regulator THADA-like TPR repeats region" evidence="5">
    <location>
        <begin position="266"/>
        <end position="566"/>
    </location>
</feature>
<evidence type="ECO:0000259" key="4">
    <source>
        <dbReference type="Pfam" id="PF10350"/>
    </source>
</evidence>
<gene>
    <name evidence="7" type="ORF">IFR04_004196</name>
</gene>
<dbReference type="EMBL" id="JAFJYH010000045">
    <property type="protein sequence ID" value="KAG4422718.1"/>
    <property type="molecule type" value="Genomic_DNA"/>
</dbReference>
<dbReference type="Pfam" id="PF25151">
    <property type="entry name" value="TPR_Trm732_C"/>
    <property type="match status" value="1"/>
</dbReference>
<reference evidence="7" key="1">
    <citation type="submission" date="2021-02" db="EMBL/GenBank/DDBJ databases">
        <title>Genome sequence Cadophora malorum strain M34.</title>
        <authorList>
            <person name="Stefanovic E."/>
            <person name="Vu D."/>
            <person name="Scully C."/>
            <person name="Dijksterhuis J."/>
            <person name="Roader J."/>
            <person name="Houbraken J."/>
        </authorList>
    </citation>
    <scope>NUCLEOTIDE SEQUENCE</scope>
    <source>
        <strain evidence="7">M34</strain>
    </source>
</reference>
<evidence type="ECO:0000256" key="3">
    <source>
        <dbReference type="SAM" id="Phobius"/>
    </source>
</evidence>
<keyword evidence="8" id="KW-1185">Reference proteome</keyword>
<dbReference type="PANTHER" id="PTHR14387">
    <property type="entry name" value="THADA/DEATH RECEPTOR INTERACTING PROTEIN"/>
    <property type="match status" value="1"/>
</dbReference>
<dbReference type="SUPFAM" id="SSF48371">
    <property type="entry name" value="ARM repeat"/>
    <property type="match status" value="1"/>
</dbReference>
<name>A0A8H7WDF0_9HELO</name>
<sequence>MVGETIPRSLETPPPSDDRVILKWLESQPNEAQARLTQDLFDDYLAKAAQPRHISGNGCIKLCYFIEQCMRSQSSLVKDTIFAEKPCLDLFSFYIEWNEKNQARSMRQVMELISTMIAKNPLEKTKVAIKKAIVERDMAIVTHQAAQPLVKPAFKSLESLMGKSTIAAKDLLDAYQRRHDHGTSSSDVVDTQTEFSAIHLQETSTEKVHDIDDAEASPWDSFFSEMFDWMTYADISPAAGKFLVTVFRDLRTISRPWNSSANSTASWQRWIRRGLSRNPEALENVKNYLFPPLFKLDRVGSLSFLGDLSNKGSIVGTQSQEMDAQSLLQLSAMETGKKAGLVEEPDTIEFSKVSKKPSGAVILQEDSIGRLLTHESDTVRSLAFSVLVSSSSTIRPFTETALGVLRQNMYVLYCDTDAKFRNEILSSTKHMVERLRGATSLLAKEIDSLSIQLHGKQELPTAQQEEGQKRLDAIKQISQSHNDFVTWYLEFLLLELIPTASYQRHITSLKAISLFLRSGILKQSHGSQPWKASGNNTVWPYNVEFFTCASMRLLMDLLMDPFEDVRSGATSVLKLASPSAFEVERSPSLTTADKVSQDIASSDLNPTVEETSQCNRVPLGLLIDFIYRAEDLSKQTGRADHADGVARSYELLYGLQTSPQSRLALISQLVGDLERKIQVAEHSLGQAVFEAPVHGNFAALTFVWDAINHTKDFEVNAAADLDNHRELEDLQKRMATCCSRVWQAVKDILCNDSPEGYLPEDLDEVEEVDTKDVLSYSFRAIHESSNLMRSLVDTIKLKLSTPEHKPILPTATFEHIANLSFEQLTTLRHRGAFSTVTSTFAACCQACVDPKIDATSSQFLVKWLEAIIECIMHQESTTRRSAGIPAAITSILSARAPSPSLKDVVEALIAIARIPVAPSATDETRYPQVHALNSLKETVKSSGFGNQMAEFIGELFNLGGDSFQSRIYPIRNCGLLLIRSLFDHIFGTNTGKDEVEKGWDGKSTMINYNQLPALTDLITHLLEMGTDDALFPAMDVLRRAGPPPAQRQSIESLVLQQLGNKNWQVRRIAADCICSFMTGGDFVKAVLDLLESGASCSNDRHGQLLVVRGILSQRLDASADNELGKLLTVIPTLNTLWRKDLERFKNTEILILYGEIREQLTRRFCSRATYLPKLHQVLRENAGFLDLQAIDLQADFQYTASTFEIARHPVLCRLIAQNDLSSLVMKNDLHSLLSYLMKAASVSSIAAVAFLEALPGNFRMGDDGSTLLQLCQVYESALGFVSLDIHVAALQGLCLVLDSGFNFSRYSFGNYKNVIDTVLRSTDKPFPASSPALTTARLHMNGWVVLLKILHRMANTRRAFGQALVLTRDFQSWSIECILHGKDEVDFDTRFAAAQALSNFYVRLVKAVHGIPKCELLIPSLFALYSILNDDDHDIRRLASESISIILNTQLVPQAATSAFAEHLLELFIDSQTFIKYVCAKMTGTPTSSLDLGINDSLALLSVQDQYFEANPVDKQLFAQEKQNLWLDEIADAKIWASIFGKLRATTFEIHSPGSPLHPVIRGLVAWIQEAITTLKKSATTKEGALGWTTKPEVFAVSMRAIHDINAVMDYLEEHFLPAIDRDLAGWSSTGTDLLNQYDSIVYGIEELVGRCLMNEFHPILIQTLMSRQSQRPDKIRSATMQSQTTILIVLLVLFFFVISWVFFGKILVLKFAEYMANNQDAYEAQAAAAAERAQQRAATRAAKEEAARKAEEQKALQEAAAICPNCKVNHGPPSAVSDVTDYMDCCERHKQAKPHKTIFSVASTESTV</sequence>
<keyword evidence="2" id="KW-0819">tRNA processing</keyword>
<evidence type="ECO:0000256" key="1">
    <source>
        <dbReference type="ARBA" id="ARBA00010409"/>
    </source>
</evidence>
<protein>
    <submittedName>
        <fullName evidence="7">Uncharacterized protein</fullName>
    </submittedName>
</protein>
<accession>A0A8H7WDF0</accession>
<keyword evidence="3" id="KW-0812">Transmembrane</keyword>
<feature type="domain" description="tRNA (32-2'-O)-methyltransferase regulator THADA-like C-terminal TPR repeats region" evidence="6">
    <location>
        <begin position="971"/>
        <end position="1108"/>
    </location>
</feature>
<comment type="similarity">
    <text evidence="1">Belongs to the THADA family.</text>
</comment>
<dbReference type="Pfam" id="PF25150">
    <property type="entry name" value="TPR_Trm732"/>
    <property type="match status" value="1"/>
</dbReference>
<evidence type="ECO:0000256" key="2">
    <source>
        <dbReference type="ARBA" id="ARBA00022694"/>
    </source>
</evidence>
<evidence type="ECO:0000313" key="8">
    <source>
        <dbReference type="Proteomes" id="UP000664132"/>
    </source>
</evidence>
<dbReference type="InterPro" id="IPR056843">
    <property type="entry name" value="THADA-like_TPR"/>
</dbReference>
<dbReference type="OrthoDB" id="73997at2759"/>
<dbReference type="GO" id="GO:0030488">
    <property type="term" value="P:tRNA methylation"/>
    <property type="evidence" value="ECO:0007669"/>
    <property type="project" value="TreeGrafter"/>
</dbReference>
<proteinExistence type="inferred from homology"/>
<dbReference type="InterPro" id="IPR056842">
    <property type="entry name" value="THADA-like_TPR_C"/>
</dbReference>
<dbReference type="InterPro" id="IPR019442">
    <property type="entry name" value="THADA/TRM732_DUF2428"/>
</dbReference>
<organism evidence="7 8">
    <name type="scientific">Cadophora malorum</name>
    <dbReference type="NCBI Taxonomy" id="108018"/>
    <lineage>
        <taxon>Eukaryota</taxon>
        <taxon>Fungi</taxon>
        <taxon>Dikarya</taxon>
        <taxon>Ascomycota</taxon>
        <taxon>Pezizomycotina</taxon>
        <taxon>Leotiomycetes</taxon>
        <taxon>Helotiales</taxon>
        <taxon>Ploettnerulaceae</taxon>
        <taxon>Cadophora</taxon>
    </lineage>
</organism>
<feature type="transmembrane region" description="Helical" evidence="3">
    <location>
        <begin position="1687"/>
        <end position="1709"/>
    </location>
</feature>
<keyword evidence="3" id="KW-1133">Transmembrane helix</keyword>